<evidence type="ECO:0000256" key="1">
    <source>
        <dbReference type="ARBA" id="ARBA00022603"/>
    </source>
</evidence>
<feature type="domain" description="O-methyltransferase C-terminal" evidence="4">
    <location>
        <begin position="114"/>
        <end position="319"/>
    </location>
</feature>
<gene>
    <name evidence="6" type="ORF">GSF22_15185</name>
</gene>
<dbReference type="Gene3D" id="1.10.10.10">
    <property type="entry name" value="Winged helix-like DNA-binding domain superfamily/Winged helix DNA-binding domain"/>
    <property type="match status" value="1"/>
</dbReference>
<sequence length="340" mass="36066">MSAPLGAEDANARLGRLTDLATPFAVRVLATLRVPDLIARGVTGLGALAEECGADPDALGRLLRYLVHRDVLTEPAPDEFALTEVGELLRETGPAGQRGWLDLTGLGARMDLAYQGLLHSVRTGAPAYEVVHGRPFWAELDADAELRRYFDELMMTQQHLTAPQVAELYDWRGVGHVYDVGGGSGALLTTLLHAHPHLRGTLVDRAPAAAAAAERIAASGLADRAGTAAGDFFAELPAGGDVYVVSRALTDWADSEAATILRRCAEAAGRTGRVLIVEVLPTEPYVPYLAPFDLQMLVVVGGRERSLADFDTLAGVAGMTVSRVLRGRDGLTLIECTPAG</sequence>
<protein>
    <submittedName>
        <fullName evidence="6">Methyltransferase</fullName>
    </submittedName>
</protein>
<dbReference type="PANTHER" id="PTHR43712:SF2">
    <property type="entry name" value="O-METHYLTRANSFERASE CICE"/>
    <property type="match status" value="1"/>
</dbReference>
<dbReference type="InterPro" id="IPR036390">
    <property type="entry name" value="WH_DNA-bd_sf"/>
</dbReference>
<dbReference type="Pfam" id="PF00891">
    <property type="entry name" value="Methyltransf_2"/>
    <property type="match status" value="1"/>
</dbReference>
<accession>A0ABS3VS22</accession>
<dbReference type="PANTHER" id="PTHR43712">
    <property type="entry name" value="PUTATIVE (AFU_ORTHOLOGUE AFUA_4G14580)-RELATED"/>
    <property type="match status" value="1"/>
</dbReference>
<dbReference type="PIRSF" id="PIRSF005739">
    <property type="entry name" value="O-mtase"/>
    <property type="match status" value="1"/>
</dbReference>
<proteinExistence type="predicted"/>
<evidence type="ECO:0000256" key="3">
    <source>
        <dbReference type="ARBA" id="ARBA00022691"/>
    </source>
</evidence>
<dbReference type="Gene3D" id="1.10.287.1350">
    <property type="match status" value="1"/>
</dbReference>
<keyword evidence="3" id="KW-0949">S-adenosyl-L-methionine</keyword>
<name>A0ABS3VS22_MICEH</name>
<evidence type="ECO:0000256" key="2">
    <source>
        <dbReference type="ARBA" id="ARBA00022679"/>
    </source>
</evidence>
<keyword evidence="2" id="KW-0808">Transferase</keyword>
<dbReference type="InterPro" id="IPR036388">
    <property type="entry name" value="WH-like_DNA-bd_sf"/>
</dbReference>
<evidence type="ECO:0000259" key="5">
    <source>
        <dbReference type="Pfam" id="PF08100"/>
    </source>
</evidence>
<comment type="caution">
    <text evidence="6">The sequence shown here is derived from an EMBL/GenBank/DDBJ whole genome shotgun (WGS) entry which is preliminary data.</text>
</comment>
<dbReference type="GO" id="GO:0008168">
    <property type="term" value="F:methyltransferase activity"/>
    <property type="evidence" value="ECO:0007669"/>
    <property type="project" value="UniProtKB-KW"/>
</dbReference>
<dbReference type="InterPro" id="IPR012967">
    <property type="entry name" value="COMT_dimerisation"/>
</dbReference>
<feature type="domain" description="O-methyltransferase dimerisation" evidence="5">
    <location>
        <begin position="21"/>
        <end position="89"/>
    </location>
</feature>
<dbReference type="SUPFAM" id="SSF53335">
    <property type="entry name" value="S-adenosyl-L-methionine-dependent methyltransferases"/>
    <property type="match status" value="1"/>
</dbReference>
<dbReference type="GO" id="GO:0032259">
    <property type="term" value="P:methylation"/>
    <property type="evidence" value="ECO:0007669"/>
    <property type="project" value="UniProtKB-KW"/>
</dbReference>
<dbReference type="Proteomes" id="UP000823521">
    <property type="component" value="Unassembled WGS sequence"/>
</dbReference>
<keyword evidence="7" id="KW-1185">Reference proteome</keyword>
<evidence type="ECO:0000313" key="6">
    <source>
        <dbReference type="EMBL" id="MBO4207344.1"/>
    </source>
</evidence>
<dbReference type="SUPFAM" id="SSF46785">
    <property type="entry name" value="Winged helix' DNA-binding domain"/>
    <property type="match status" value="1"/>
</dbReference>
<dbReference type="EMBL" id="WVUH01000117">
    <property type="protein sequence ID" value="MBO4207344.1"/>
    <property type="molecule type" value="Genomic_DNA"/>
</dbReference>
<dbReference type="InterPro" id="IPR016461">
    <property type="entry name" value="COMT-like"/>
</dbReference>
<dbReference type="PROSITE" id="PS51683">
    <property type="entry name" value="SAM_OMT_II"/>
    <property type="match status" value="1"/>
</dbReference>
<organism evidence="6 7">
    <name type="scientific">Micromonospora echinofusca</name>
    <dbReference type="NCBI Taxonomy" id="47858"/>
    <lineage>
        <taxon>Bacteria</taxon>
        <taxon>Bacillati</taxon>
        <taxon>Actinomycetota</taxon>
        <taxon>Actinomycetes</taxon>
        <taxon>Micromonosporales</taxon>
        <taxon>Micromonosporaceae</taxon>
        <taxon>Micromonospora</taxon>
    </lineage>
</organism>
<dbReference type="RefSeq" id="WP_208814238.1">
    <property type="nucleotide sequence ID" value="NZ_WVUH01000117.1"/>
</dbReference>
<dbReference type="Pfam" id="PF08100">
    <property type="entry name" value="Dimerisation"/>
    <property type="match status" value="1"/>
</dbReference>
<keyword evidence="1 6" id="KW-0489">Methyltransferase</keyword>
<reference evidence="6 7" key="1">
    <citation type="submission" date="2019-12" db="EMBL/GenBank/DDBJ databases">
        <title>Whole genome sequencing of endophytic Actinobacterium Micromonospora sp. MPMI6T.</title>
        <authorList>
            <person name="Evv R."/>
            <person name="Podile A.R."/>
        </authorList>
    </citation>
    <scope>NUCLEOTIDE SEQUENCE [LARGE SCALE GENOMIC DNA]</scope>
    <source>
        <strain evidence="6 7">MPMI6</strain>
    </source>
</reference>
<evidence type="ECO:0000259" key="4">
    <source>
        <dbReference type="Pfam" id="PF00891"/>
    </source>
</evidence>
<dbReference type="Gene3D" id="3.40.50.150">
    <property type="entry name" value="Vaccinia Virus protein VP39"/>
    <property type="match status" value="1"/>
</dbReference>
<evidence type="ECO:0000313" key="7">
    <source>
        <dbReference type="Proteomes" id="UP000823521"/>
    </source>
</evidence>
<dbReference type="InterPro" id="IPR029063">
    <property type="entry name" value="SAM-dependent_MTases_sf"/>
</dbReference>
<dbReference type="InterPro" id="IPR001077">
    <property type="entry name" value="COMT_C"/>
</dbReference>